<organism evidence="1">
    <name type="scientific">Manihot esculenta</name>
    <name type="common">Cassava</name>
    <name type="synonym">Jatropha manihot</name>
    <dbReference type="NCBI Taxonomy" id="3983"/>
    <lineage>
        <taxon>Eukaryota</taxon>
        <taxon>Viridiplantae</taxon>
        <taxon>Streptophyta</taxon>
        <taxon>Embryophyta</taxon>
        <taxon>Tracheophyta</taxon>
        <taxon>Spermatophyta</taxon>
        <taxon>Magnoliopsida</taxon>
        <taxon>eudicotyledons</taxon>
        <taxon>Gunneridae</taxon>
        <taxon>Pentapetalae</taxon>
        <taxon>rosids</taxon>
        <taxon>fabids</taxon>
        <taxon>Malpighiales</taxon>
        <taxon>Euphorbiaceae</taxon>
        <taxon>Crotonoideae</taxon>
        <taxon>Manihoteae</taxon>
        <taxon>Manihot</taxon>
    </lineage>
</organism>
<dbReference type="AlphaFoldDB" id="A0A2C9V6I0"/>
<reference evidence="1" key="1">
    <citation type="submission" date="2016-02" db="EMBL/GenBank/DDBJ databases">
        <title>WGS assembly of Manihot esculenta.</title>
        <authorList>
            <person name="Bredeson J.V."/>
            <person name="Prochnik S.E."/>
            <person name="Lyons J.B."/>
            <person name="Schmutz J."/>
            <person name="Grimwood J."/>
            <person name="Vrebalov J."/>
            <person name="Bart R.S."/>
            <person name="Amuge T."/>
            <person name="Ferguson M.E."/>
            <person name="Green R."/>
            <person name="Putnam N."/>
            <person name="Stites J."/>
            <person name="Rounsley S."/>
            <person name="Rokhsar D.S."/>
        </authorList>
    </citation>
    <scope>NUCLEOTIDE SEQUENCE [LARGE SCALE GENOMIC DNA]</scope>
    <source>
        <tissue evidence="1">Leaf</tissue>
    </source>
</reference>
<accession>A0A2C9V6I0</accession>
<protein>
    <submittedName>
        <fullName evidence="1">Uncharacterized protein</fullName>
    </submittedName>
</protein>
<gene>
    <name evidence="1" type="ORF">MANES_10G108500</name>
</gene>
<name>A0A2C9V6I0_MANES</name>
<evidence type="ECO:0000313" key="1">
    <source>
        <dbReference type="EMBL" id="OAY39607.1"/>
    </source>
</evidence>
<proteinExistence type="predicted"/>
<dbReference type="EMBL" id="CM004396">
    <property type="protein sequence ID" value="OAY39607.1"/>
    <property type="molecule type" value="Genomic_DNA"/>
</dbReference>
<sequence length="56" mass="6509">MINIVYKVGIFNLVGIIFSQHHMLSCIFFFIGKICSNDPLIAKFVFPCFYFKLNSE</sequence>